<evidence type="ECO:0000313" key="1">
    <source>
        <dbReference type="EMBL" id="JAH47479.1"/>
    </source>
</evidence>
<sequence>MDIRLLICNQDCLTPPRAFLKLFIMKSCFTVCNLQG</sequence>
<name>A0A0E9T1Q8_ANGAN</name>
<dbReference type="EMBL" id="GBXM01061098">
    <property type="protein sequence ID" value="JAH47479.1"/>
    <property type="molecule type" value="Transcribed_RNA"/>
</dbReference>
<protein>
    <submittedName>
        <fullName evidence="1">Uncharacterized protein</fullName>
    </submittedName>
</protein>
<reference evidence="1" key="2">
    <citation type="journal article" date="2015" name="Fish Shellfish Immunol.">
        <title>Early steps in the European eel (Anguilla anguilla)-Vibrio vulnificus interaction in the gills: Role of the RtxA13 toxin.</title>
        <authorList>
            <person name="Callol A."/>
            <person name="Pajuelo D."/>
            <person name="Ebbesson L."/>
            <person name="Teles M."/>
            <person name="MacKenzie S."/>
            <person name="Amaro C."/>
        </authorList>
    </citation>
    <scope>NUCLEOTIDE SEQUENCE</scope>
</reference>
<reference evidence="1" key="1">
    <citation type="submission" date="2014-11" db="EMBL/GenBank/DDBJ databases">
        <authorList>
            <person name="Amaro Gonzalez C."/>
        </authorList>
    </citation>
    <scope>NUCLEOTIDE SEQUENCE</scope>
</reference>
<dbReference type="AlphaFoldDB" id="A0A0E9T1Q8"/>
<accession>A0A0E9T1Q8</accession>
<proteinExistence type="predicted"/>
<organism evidence="1">
    <name type="scientific">Anguilla anguilla</name>
    <name type="common">European freshwater eel</name>
    <name type="synonym">Muraena anguilla</name>
    <dbReference type="NCBI Taxonomy" id="7936"/>
    <lineage>
        <taxon>Eukaryota</taxon>
        <taxon>Metazoa</taxon>
        <taxon>Chordata</taxon>
        <taxon>Craniata</taxon>
        <taxon>Vertebrata</taxon>
        <taxon>Euteleostomi</taxon>
        <taxon>Actinopterygii</taxon>
        <taxon>Neopterygii</taxon>
        <taxon>Teleostei</taxon>
        <taxon>Anguilliformes</taxon>
        <taxon>Anguillidae</taxon>
        <taxon>Anguilla</taxon>
    </lineage>
</organism>